<dbReference type="EMBL" id="BGZK01000615">
    <property type="protein sequence ID" value="GBP53091.1"/>
    <property type="molecule type" value="Genomic_DNA"/>
</dbReference>
<accession>A0A4C1WP81</accession>
<reference evidence="2 3" key="1">
    <citation type="journal article" date="2019" name="Commun. Biol.">
        <title>The bagworm genome reveals a unique fibroin gene that provides high tensile strength.</title>
        <authorList>
            <person name="Kono N."/>
            <person name="Nakamura H."/>
            <person name="Ohtoshi R."/>
            <person name="Tomita M."/>
            <person name="Numata K."/>
            <person name="Arakawa K."/>
        </authorList>
    </citation>
    <scope>NUCLEOTIDE SEQUENCE [LARGE SCALE GENOMIC DNA]</scope>
</reference>
<gene>
    <name evidence="2" type="ORF">EVAR_43377_1</name>
</gene>
<comment type="caution">
    <text evidence="2">The sequence shown here is derived from an EMBL/GenBank/DDBJ whole genome shotgun (WGS) entry which is preliminary data.</text>
</comment>
<feature type="region of interest" description="Disordered" evidence="1">
    <location>
        <begin position="1"/>
        <end position="41"/>
    </location>
</feature>
<feature type="compositionally biased region" description="Basic and acidic residues" evidence="1">
    <location>
        <begin position="1"/>
        <end position="30"/>
    </location>
</feature>
<name>A0A4C1WP81_EUMVA</name>
<proteinExistence type="predicted"/>
<protein>
    <submittedName>
        <fullName evidence="2">Uncharacterized protein</fullName>
    </submittedName>
</protein>
<organism evidence="2 3">
    <name type="scientific">Eumeta variegata</name>
    <name type="common">Bagworm moth</name>
    <name type="synonym">Eumeta japonica</name>
    <dbReference type="NCBI Taxonomy" id="151549"/>
    <lineage>
        <taxon>Eukaryota</taxon>
        <taxon>Metazoa</taxon>
        <taxon>Ecdysozoa</taxon>
        <taxon>Arthropoda</taxon>
        <taxon>Hexapoda</taxon>
        <taxon>Insecta</taxon>
        <taxon>Pterygota</taxon>
        <taxon>Neoptera</taxon>
        <taxon>Endopterygota</taxon>
        <taxon>Lepidoptera</taxon>
        <taxon>Glossata</taxon>
        <taxon>Ditrysia</taxon>
        <taxon>Tineoidea</taxon>
        <taxon>Psychidae</taxon>
        <taxon>Oiketicinae</taxon>
        <taxon>Eumeta</taxon>
    </lineage>
</organism>
<evidence type="ECO:0000256" key="1">
    <source>
        <dbReference type="SAM" id="MobiDB-lite"/>
    </source>
</evidence>
<sequence>MSLFDDTSKDTHASTLRRSLDAEPHPHELRPPVGPGGSRRRHGYIVAEARVTFVTEKFSTYSKSCADRKRARPGRAPRTLDWFIGIDVELDRVERLTTSNIDLSGTETKKESGLHSTRDILRRGDACMDRKSADVHVAPAVAAANETGAHVSLLTKPARRSGAQCIISNEIFAGFQRPQ</sequence>
<keyword evidence="3" id="KW-1185">Reference proteome</keyword>
<evidence type="ECO:0000313" key="3">
    <source>
        <dbReference type="Proteomes" id="UP000299102"/>
    </source>
</evidence>
<evidence type="ECO:0000313" key="2">
    <source>
        <dbReference type="EMBL" id="GBP53091.1"/>
    </source>
</evidence>
<dbReference type="Proteomes" id="UP000299102">
    <property type="component" value="Unassembled WGS sequence"/>
</dbReference>
<dbReference type="AlphaFoldDB" id="A0A4C1WP81"/>